<dbReference type="InterPro" id="IPR020119">
    <property type="entry name" value="PsdUridine_synth_TruD_CS"/>
</dbReference>
<evidence type="ECO:0000259" key="5">
    <source>
        <dbReference type="PROSITE" id="PS50984"/>
    </source>
</evidence>
<evidence type="ECO:0000313" key="7">
    <source>
        <dbReference type="Proteomes" id="UP000189353"/>
    </source>
</evidence>
<dbReference type="EC" id="5.4.99.27" evidence="4"/>
<dbReference type="CDD" id="cd02575">
    <property type="entry name" value="PseudoU_synth_EcTruD"/>
    <property type="match status" value="1"/>
</dbReference>
<dbReference type="Pfam" id="PF01142">
    <property type="entry name" value="TruD"/>
    <property type="match status" value="2"/>
</dbReference>
<keyword evidence="3 4" id="KW-0413">Isomerase</keyword>
<dbReference type="NCBIfam" id="NF002155">
    <property type="entry name" value="PRK00984.1-4"/>
    <property type="match status" value="1"/>
</dbReference>
<dbReference type="Gene3D" id="3.30.2350.20">
    <property type="entry name" value="TruD, catalytic domain"/>
    <property type="match status" value="1"/>
</dbReference>
<dbReference type="GO" id="GO:0160150">
    <property type="term" value="F:tRNA pseudouridine(13) synthase activity"/>
    <property type="evidence" value="ECO:0007669"/>
    <property type="project" value="UniProtKB-EC"/>
</dbReference>
<dbReference type="Gene3D" id="3.30.2340.10">
    <property type="entry name" value="TruD, insertion domain"/>
    <property type="match status" value="1"/>
</dbReference>
<name>A0A1V3LA17_9PAST</name>
<evidence type="ECO:0000256" key="1">
    <source>
        <dbReference type="ARBA" id="ARBA00007953"/>
    </source>
</evidence>
<dbReference type="NCBIfam" id="TIGR00094">
    <property type="entry name" value="tRNA_TruD_broad"/>
    <property type="match status" value="1"/>
</dbReference>
<dbReference type="InterPro" id="IPR011760">
    <property type="entry name" value="PsdUridine_synth_TruD_insert"/>
</dbReference>
<sequence>MLEQLPYLSLKIPPKSTALLKQQCADFVVKEDLGYEMSGEGEFVALKVRKTGCNTLFVGEKLAKFAGVSERNMGYAGLKDRQAITEQWFCLQMPGQDTPDFSRFELEGVEILAVTRHHRKIRTGSLQGNHFEILLRDTQETDELKARLNFVENVGFPNYFTEQRFGRDGHNLTQALRWAKGEIKVKDRKKRSFYLSAARSEIFNLVVAARIEQDLAQQVLPNDIVQLNGSHSWFKADETEDLAALQVRLNQQDILLTAPLIGEENLAASEIENAIVEQHNAFSPLMKQEKMKAARRPLLMRAQDFQWQFVEEGLKLFFYLPAGSYATALIRELVNYKEA</sequence>
<dbReference type="InterPro" id="IPR001656">
    <property type="entry name" value="PsdUridine_synth_TruD"/>
</dbReference>
<dbReference type="SUPFAM" id="SSF55120">
    <property type="entry name" value="Pseudouridine synthase"/>
    <property type="match status" value="1"/>
</dbReference>
<dbReference type="GO" id="GO:0031119">
    <property type="term" value="P:tRNA pseudouridine synthesis"/>
    <property type="evidence" value="ECO:0007669"/>
    <property type="project" value="UniProtKB-UniRule"/>
</dbReference>
<proteinExistence type="inferred from homology"/>
<organism evidence="6 7">
    <name type="scientific">Rodentibacter ratti</name>
    <dbReference type="NCBI Taxonomy" id="1906745"/>
    <lineage>
        <taxon>Bacteria</taxon>
        <taxon>Pseudomonadati</taxon>
        <taxon>Pseudomonadota</taxon>
        <taxon>Gammaproteobacteria</taxon>
        <taxon>Pasteurellales</taxon>
        <taxon>Pasteurellaceae</taxon>
        <taxon>Rodentibacter</taxon>
    </lineage>
</organism>
<dbReference type="PANTHER" id="PTHR47811">
    <property type="entry name" value="TRNA PSEUDOURIDINE SYNTHASE D"/>
    <property type="match status" value="1"/>
</dbReference>
<comment type="catalytic activity">
    <reaction evidence="4">
        <text>uridine(13) in tRNA = pseudouridine(13) in tRNA</text>
        <dbReference type="Rhea" id="RHEA:42540"/>
        <dbReference type="Rhea" id="RHEA-COMP:10105"/>
        <dbReference type="Rhea" id="RHEA-COMP:10106"/>
        <dbReference type="ChEBI" id="CHEBI:65314"/>
        <dbReference type="ChEBI" id="CHEBI:65315"/>
        <dbReference type="EC" id="5.4.99.27"/>
    </reaction>
</comment>
<feature type="active site" description="Nucleophile" evidence="4">
    <location>
        <position position="80"/>
    </location>
</feature>
<comment type="similarity">
    <text evidence="1 4">Belongs to the pseudouridine synthase TruD family.</text>
</comment>
<dbReference type="PANTHER" id="PTHR47811:SF1">
    <property type="entry name" value="TRNA PSEUDOURIDINE SYNTHASE D"/>
    <property type="match status" value="1"/>
</dbReference>
<evidence type="ECO:0000256" key="4">
    <source>
        <dbReference type="HAMAP-Rule" id="MF_01082"/>
    </source>
</evidence>
<dbReference type="OrthoDB" id="1550679at2"/>
<dbReference type="InterPro" id="IPR020103">
    <property type="entry name" value="PsdUridine_synth_cat_dom_sf"/>
</dbReference>
<dbReference type="RefSeq" id="WP_077552670.1">
    <property type="nucleotide sequence ID" value="NZ_MLAI01000014.1"/>
</dbReference>
<evidence type="ECO:0000313" key="6">
    <source>
        <dbReference type="EMBL" id="OOF86451.1"/>
    </source>
</evidence>
<dbReference type="Proteomes" id="UP000189353">
    <property type="component" value="Unassembled WGS sequence"/>
</dbReference>
<dbReference type="InterPro" id="IPR043165">
    <property type="entry name" value="TruD_insert_sf"/>
</dbReference>
<protein>
    <recommendedName>
        <fullName evidence="4">tRNA pseudouridine synthase D</fullName>
        <ecNumber evidence="4">5.4.99.27</ecNumber>
    </recommendedName>
    <alternativeName>
        <fullName evidence="4">tRNA pseudouridine(13) synthase</fullName>
    </alternativeName>
    <alternativeName>
        <fullName evidence="4">tRNA pseudouridylate synthase D</fullName>
    </alternativeName>
    <alternativeName>
        <fullName evidence="4">tRNA-uridine isomerase D</fullName>
    </alternativeName>
</protein>
<dbReference type="PROSITE" id="PS01268">
    <property type="entry name" value="UPF0024"/>
    <property type="match status" value="1"/>
</dbReference>
<comment type="caution">
    <text evidence="6">The sequence shown here is derived from an EMBL/GenBank/DDBJ whole genome shotgun (WGS) entry which is preliminary data.</text>
</comment>
<comment type="function">
    <text evidence="4">Responsible for synthesis of pseudouridine from uracil-13 in transfer RNAs.</text>
</comment>
<gene>
    <name evidence="4" type="primary">truD</name>
    <name evidence="6" type="ORF">BKG88_04465</name>
</gene>
<accession>A0A1V3LA17</accession>
<dbReference type="EMBL" id="MLAI01000014">
    <property type="protein sequence ID" value="OOF86451.1"/>
    <property type="molecule type" value="Genomic_DNA"/>
</dbReference>
<dbReference type="GO" id="GO:0005829">
    <property type="term" value="C:cytosol"/>
    <property type="evidence" value="ECO:0007669"/>
    <property type="project" value="TreeGrafter"/>
</dbReference>
<dbReference type="HAMAP" id="MF_01082">
    <property type="entry name" value="TruD"/>
    <property type="match status" value="1"/>
</dbReference>
<evidence type="ECO:0000256" key="3">
    <source>
        <dbReference type="ARBA" id="ARBA00023235"/>
    </source>
</evidence>
<dbReference type="InterPro" id="IPR042214">
    <property type="entry name" value="TruD_catalytic"/>
</dbReference>
<feature type="domain" description="TRUD" evidence="5">
    <location>
        <begin position="155"/>
        <end position="311"/>
    </location>
</feature>
<evidence type="ECO:0000256" key="2">
    <source>
        <dbReference type="ARBA" id="ARBA00022694"/>
    </source>
</evidence>
<dbReference type="GO" id="GO:0003723">
    <property type="term" value="F:RNA binding"/>
    <property type="evidence" value="ECO:0007669"/>
    <property type="project" value="InterPro"/>
</dbReference>
<dbReference type="AlphaFoldDB" id="A0A1V3LA17"/>
<keyword evidence="2 4" id="KW-0819">tRNA processing</keyword>
<dbReference type="PROSITE" id="PS50984">
    <property type="entry name" value="TRUD"/>
    <property type="match status" value="1"/>
</dbReference>
<dbReference type="InterPro" id="IPR050170">
    <property type="entry name" value="TruD_pseudoU_synthase"/>
</dbReference>
<reference evidence="6 7" key="1">
    <citation type="submission" date="2016-10" db="EMBL/GenBank/DDBJ databases">
        <title>Rodentibacter gen. nov. and new species.</title>
        <authorList>
            <person name="Christensen H."/>
        </authorList>
    </citation>
    <scope>NUCLEOTIDE SEQUENCE [LARGE SCALE GENOMIC DNA]</scope>
    <source>
        <strain evidence="6 7">Ppn158</strain>
    </source>
</reference>